<dbReference type="EMBL" id="BAAAQG010000033">
    <property type="protein sequence ID" value="GAA1722265.1"/>
    <property type="molecule type" value="Genomic_DNA"/>
</dbReference>
<proteinExistence type="predicted"/>
<evidence type="ECO:0000313" key="2">
    <source>
        <dbReference type="Proteomes" id="UP001500383"/>
    </source>
</evidence>
<evidence type="ECO:0000313" key="1">
    <source>
        <dbReference type="EMBL" id="GAA1722265.1"/>
    </source>
</evidence>
<keyword evidence="2" id="KW-1185">Reference proteome</keyword>
<name>A0ABP4VFM9_9ACTN</name>
<accession>A0ABP4VFM9</accession>
<dbReference type="Proteomes" id="UP001500383">
    <property type="component" value="Unassembled WGS sequence"/>
</dbReference>
<gene>
    <name evidence="1" type="ORF">GCM10009831_35470</name>
</gene>
<dbReference type="RefSeq" id="WP_182657791.1">
    <property type="nucleotide sequence ID" value="NZ_BAAAQG010000033.1"/>
</dbReference>
<comment type="caution">
    <text evidence="1">The sequence shown here is derived from an EMBL/GenBank/DDBJ whole genome shotgun (WGS) entry which is preliminary data.</text>
</comment>
<protein>
    <submittedName>
        <fullName evidence="1">Uncharacterized protein</fullName>
    </submittedName>
</protein>
<organism evidence="1 2">
    <name type="scientific">Dietzia cercidiphylli</name>
    <dbReference type="NCBI Taxonomy" id="498199"/>
    <lineage>
        <taxon>Bacteria</taxon>
        <taxon>Bacillati</taxon>
        <taxon>Actinomycetota</taxon>
        <taxon>Actinomycetes</taxon>
        <taxon>Mycobacteriales</taxon>
        <taxon>Dietziaceae</taxon>
        <taxon>Dietzia</taxon>
    </lineage>
</organism>
<reference evidence="2" key="1">
    <citation type="journal article" date="2019" name="Int. J. Syst. Evol. Microbiol.">
        <title>The Global Catalogue of Microorganisms (GCM) 10K type strain sequencing project: providing services to taxonomists for standard genome sequencing and annotation.</title>
        <authorList>
            <consortium name="The Broad Institute Genomics Platform"/>
            <consortium name="The Broad Institute Genome Sequencing Center for Infectious Disease"/>
            <person name="Wu L."/>
            <person name="Ma J."/>
        </authorList>
    </citation>
    <scope>NUCLEOTIDE SEQUENCE [LARGE SCALE GENOMIC DNA]</scope>
    <source>
        <strain evidence="2">JCM 16002</strain>
    </source>
</reference>
<sequence length="101" mass="11572">MTAPDRQRDGGPIAGDLLQLVEHGFRDDTGVDWYRGYGLVVTTANRRRILDRDDTVSEADGWCYQDNPLSDEVVAVTRIRWEDVRLYAPADLELRCQTWTS</sequence>